<organism evidence="1 2">
    <name type="scientific">Naganishia onofrii</name>
    <dbReference type="NCBI Taxonomy" id="1851511"/>
    <lineage>
        <taxon>Eukaryota</taxon>
        <taxon>Fungi</taxon>
        <taxon>Dikarya</taxon>
        <taxon>Basidiomycota</taxon>
        <taxon>Agaricomycotina</taxon>
        <taxon>Tremellomycetes</taxon>
        <taxon>Filobasidiales</taxon>
        <taxon>Filobasidiaceae</taxon>
        <taxon>Naganishia</taxon>
    </lineage>
</organism>
<evidence type="ECO:0000313" key="1">
    <source>
        <dbReference type="EMBL" id="KAJ9115342.1"/>
    </source>
</evidence>
<accession>A0ACC2WUM0</accession>
<comment type="caution">
    <text evidence="1">The sequence shown here is derived from an EMBL/GenBank/DDBJ whole genome shotgun (WGS) entry which is preliminary data.</text>
</comment>
<reference evidence="1" key="1">
    <citation type="submission" date="2023-04" db="EMBL/GenBank/DDBJ databases">
        <title>Draft Genome sequencing of Naganishia species isolated from polar environments using Oxford Nanopore Technology.</title>
        <authorList>
            <person name="Leo P."/>
            <person name="Venkateswaran K."/>
        </authorList>
    </citation>
    <scope>NUCLEOTIDE SEQUENCE</scope>
    <source>
        <strain evidence="1">DBVPG 5303</strain>
    </source>
</reference>
<dbReference type="EMBL" id="JASBWV010000045">
    <property type="protein sequence ID" value="KAJ9115342.1"/>
    <property type="molecule type" value="Genomic_DNA"/>
</dbReference>
<sequence length="178" mass="17891">MSQPTGLIPPSPSPNNPFLSPAPSPSNKHQPLSYGPRAFSPSPSTPAAAAGISRQSSMDSMHSGDGFFRHANPPTGTANGNQTTTSGYASPHGHGHGAASPMMYASQPLLYSGNAGDAGSMSTLGFGGKSVGEKGGAAAAGYGYPSSPSSVQGGHDKVSFALHAGFERSVTFSQVQVE</sequence>
<proteinExistence type="predicted"/>
<dbReference type="Proteomes" id="UP001234202">
    <property type="component" value="Unassembled WGS sequence"/>
</dbReference>
<name>A0ACC2WUM0_9TREE</name>
<gene>
    <name evidence="1" type="ORF">QFC24_007006</name>
</gene>
<evidence type="ECO:0000313" key="2">
    <source>
        <dbReference type="Proteomes" id="UP001234202"/>
    </source>
</evidence>
<protein>
    <submittedName>
        <fullName evidence="1">Uncharacterized protein</fullName>
    </submittedName>
</protein>
<keyword evidence="2" id="KW-1185">Reference proteome</keyword>